<protein>
    <recommendedName>
        <fullName evidence="1">Ice-binding protein C-terminal domain-containing protein</fullName>
    </recommendedName>
</protein>
<name>A0A5C5XU81_9BACT</name>
<dbReference type="OrthoDB" id="275959at2"/>
<feature type="domain" description="Ice-binding protein C-terminal" evidence="1">
    <location>
        <begin position="167"/>
        <end position="190"/>
    </location>
</feature>
<dbReference type="AlphaFoldDB" id="A0A5C5XU81"/>
<gene>
    <name evidence="2" type="ORF">CA85_25390</name>
</gene>
<reference evidence="2 3" key="1">
    <citation type="submission" date="2019-02" db="EMBL/GenBank/DDBJ databases">
        <title>Deep-cultivation of Planctomycetes and their phenomic and genomic characterization uncovers novel biology.</title>
        <authorList>
            <person name="Wiegand S."/>
            <person name="Jogler M."/>
            <person name="Boedeker C."/>
            <person name="Pinto D."/>
            <person name="Vollmers J."/>
            <person name="Rivas-Marin E."/>
            <person name="Kohn T."/>
            <person name="Peeters S.H."/>
            <person name="Heuer A."/>
            <person name="Rast P."/>
            <person name="Oberbeckmann S."/>
            <person name="Bunk B."/>
            <person name="Jeske O."/>
            <person name="Meyerdierks A."/>
            <person name="Storesund J.E."/>
            <person name="Kallscheuer N."/>
            <person name="Luecker S."/>
            <person name="Lage O.M."/>
            <person name="Pohl T."/>
            <person name="Merkel B.J."/>
            <person name="Hornburger P."/>
            <person name="Mueller R.-W."/>
            <person name="Bruemmer F."/>
            <person name="Labrenz M."/>
            <person name="Spormann A.M."/>
            <person name="Op Den Camp H."/>
            <person name="Overmann J."/>
            <person name="Amann R."/>
            <person name="Jetten M.S.M."/>
            <person name="Mascher T."/>
            <person name="Medema M.H."/>
            <person name="Devos D.P."/>
            <person name="Kaster A.-K."/>
            <person name="Ovreas L."/>
            <person name="Rohde M."/>
            <person name="Galperin M.Y."/>
            <person name="Jogler C."/>
        </authorList>
    </citation>
    <scope>NUCLEOTIDE SEQUENCE [LARGE SCALE GENOMIC DNA]</scope>
    <source>
        <strain evidence="2 3">CA85</strain>
    </source>
</reference>
<dbReference type="Proteomes" id="UP000318053">
    <property type="component" value="Unassembled WGS sequence"/>
</dbReference>
<proteinExistence type="predicted"/>
<evidence type="ECO:0000313" key="3">
    <source>
        <dbReference type="Proteomes" id="UP000318053"/>
    </source>
</evidence>
<evidence type="ECO:0000259" key="1">
    <source>
        <dbReference type="Pfam" id="PF07589"/>
    </source>
</evidence>
<keyword evidence="3" id="KW-1185">Reference proteome</keyword>
<dbReference type="InterPro" id="IPR013424">
    <property type="entry name" value="Ice-binding_C"/>
</dbReference>
<dbReference type="Pfam" id="PF07589">
    <property type="entry name" value="PEP-CTERM"/>
    <property type="match status" value="1"/>
</dbReference>
<comment type="caution">
    <text evidence="2">The sequence shown here is derived from an EMBL/GenBank/DDBJ whole genome shotgun (WGS) entry which is preliminary data.</text>
</comment>
<evidence type="ECO:0000313" key="2">
    <source>
        <dbReference type="EMBL" id="TWT66444.1"/>
    </source>
</evidence>
<sequence length="201" mass="20949">MSSHAEIPKLFPNRSYDAGDSGFIDLHIYSNSADELDSYVYGVNITGGPGVAFSDPQSESFLMDGDYVFSGVSSSVINSFPVTFVGGGGSEITVGDNTEDPASAFTPSPVVLPGSGAPSLLARLEFDTNSAGTFDFEFDALSTFSDIDFNGIAVSSTGSSITVNAAAVPEPSSILIFSLGCVVAGWSHRRRRRRAVVPAGI</sequence>
<dbReference type="EMBL" id="SJPK01000005">
    <property type="protein sequence ID" value="TWT66444.1"/>
    <property type="molecule type" value="Genomic_DNA"/>
</dbReference>
<dbReference type="NCBIfam" id="TIGR02595">
    <property type="entry name" value="PEP_CTERM"/>
    <property type="match status" value="1"/>
</dbReference>
<accession>A0A5C5XU81</accession>
<organism evidence="2 3">
    <name type="scientific">Allorhodopirellula solitaria</name>
    <dbReference type="NCBI Taxonomy" id="2527987"/>
    <lineage>
        <taxon>Bacteria</taxon>
        <taxon>Pseudomonadati</taxon>
        <taxon>Planctomycetota</taxon>
        <taxon>Planctomycetia</taxon>
        <taxon>Pirellulales</taxon>
        <taxon>Pirellulaceae</taxon>
        <taxon>Allorhodopirellula</taxon>
    </lineage>
</organism>
<dbReference type="RefSeq" id="WP_146391555.1">
    <property type="nucleotide sequence ID" value="NZ_SJPK01000005.1"/>
</dbReference>